<reference evidence="1 2" key="1">
    <citation type="submission" date="2019-08" db="EMBL/GenBank/DDBJ databases">
        <title>Pelomicrobium methylotrophicum gen. nov., sp. nov. a moderately thermophilic, facultatively anaerobic, lithoautotrophic and methylotrophic bacterium isolated from a terrestrial mud volcano.</title>
        <authorList>
            <person name="Slobodkina G.B."/>
            <person name="Merkel A.Y."/>
            <person name="Slobodkin A.I."/>
        </authorList>
    </citation>
    <scope>NUCLEOTIDE SEQUENCE [LARGE SCALE GENOMIC DNA]</scope>
    <source>
        <strain evidence="1 2">SM250</strain>
    </source>
</reference>
<name>A0A5C7EWG1_9PROT</name>
<gene>
    <name evidence="1" type="ORF">FR698_09510</name>
</gene>
<evidence type="ECO:0000313" key="2">
    <source>
        <dbReference type="Proteomes" id="UP000321201"/>
    </source>
</evidence>
<organism evidence="1 2">
    <name type="scientific">Pelomicrobium methylotrophicum</name>
    <dbReference type="NCBI Taxonomy" id="2602750"/>
    <lineage>
        <taxon>Bacteria</taxon>
        <taxon>Pseudomonadati</taxon>
        <taxon>Pseudomonadota</taxon>
        <taxon>Hydrogenophilia</taxon>
        <taxon>Hydrogenophilia incertae sedis</taxon>
        <taxon>Pelomicrobium</taxon>
    </lineage>
</organism>
<dbReference type="InParanoid" id="A0A5C7EWG1"/>
<proteinExistence type="predicted"/>
<comment type="caution">
    <text evidence="1">The sequence shown here is derived from an EMBL/GenBank/DDBJ whole genome shotgun (WGS) entry which is preliminary data.</text>
</comment>
<dbReference type="EMBL" id="VPFL01000012">
    <property type="protein sequence ID" value="TXF11566.1"/>
    <property type="molecule type" value="Genomic_DNA"/>
</dbReference>
<sequence length="131" mass="14531">MGIISFALDFQVVLGFGRIAVKARADAKAPIVVVGGDEGAMGMAPEGAFEDLAARILAHPSLAGADPAAVRWIWRRPPFLFRGRRHPEAWFGVIMVWDSRARRYSNARWSALRWAEEAEARALWNGQTARD</sequence>
<evidence type="ECO:0000313" key="1">
    <source>
        <dbReference type="EMBL" id="TXF11566.1"/>
    </source>
</evidence>
<dbReference type="RefSeq" id="WP_147799965.1">
    <property type="nucleotide sequence ID" value="NZ_VPFL01000012.1"/>
</dbReference>
<dbReference type="AlphaFoldDB" id="A0A5C7EWG1"/>
<keyword evidence="2" id="KW-1185">Reference proteome</keyword>
<accession>A0A5C7EWG1</accession>
<dbReference type="Proteomes" id="UP000321201">
    <property type="component" value="Unassembled WGS sequence"/>
</dbReference>
<protein>
    <submittedName>
        <fullName evidence="1">Uncharacterized protein</fullName>
    </submittedName>
</protein>